<accession>A0A8S5R8P3</accession>
<evidence type="ECO:0000313" key="1">
    <source>
        <dbReference type="EMBL" id="DAE27405.1"/>
    </source>
</evidence>
<dbReference type="EMBL" id="BK015837">
    <property type="protein sequence ID" value="DAE27405.1"/>
    <property type="molecule type" value="Genomic_DNA"/>
</dbReference>
<organism evidence="1">
    <name type="scientific">virus sp. ctLGd4</name>
    <dbReference type="NCBI Taxonomy" id="2826800"/>
    <lineage>
        <taxon>Viruses</taxon>
    </lineage>
</organism>
<reference evidence="1" key="1">
    <citation type="journal article" date="2021" name="Proc. Natl. Acad. Sci. U.S.A.">
        <title>A Catalog of Tens of Thousands of Viruses from Human Metagenomes Reveals Hidden Associations with Chronic Diseases.</title>
        <authorList>
            <person name="Tisza M.J."/>
            <person name="Buck C.B."/>
        </authorList>
    </citation>
    <scope>NUCLEOTIDE SEQUENCE</scope>
    <source>
        <strain evidence="1">CtLGd4</strain>
    </source>
</reference>
<protein>
    <submittedName>
        <fullName evidence="1">PROTEIN/RNA Complex, mammalian, small subunit, cryo-EM.0A</fullName>
    </submittedName>
</protein>
<name>A0A8S5R8P3_9VIRU</name>
<sequence length="94" mass="10659">MNRFAQLLYGEVLYIFETEMPMEQLSTIFSPKTYWADVTDKQCDVGDTVTFDNDKGFVFTKKEYTKEQTPALSERIAVLEDAVNTLMEGAATNG</sequence>
<proteinExistence type="predicted"/>